<protein>
    <submittedName>
        <fullName evidence="1">Uncharacterized protein</fullName>
    </submittedName>
</protein>
<reference evidence="1 2" key="1">
    <citation type="submission" date="2018-12" db="EMBL/GenBank/DDBJ databases">
        <authorList>
            <person name="Meng J."/>
        </authorList>
    </citation>
    <scope>NUCLEOTIDE SEQUENCE [LARGE SCALE GENOMIC DNA]</scope>
    <source>
        <strain evidence="1 2">HT111-2</strain>
    </source>
</reference>
<name>A0A437SWG8_9LACO</name>
<comment type="caution">
    <text evidence="1">The sequence shown here is derived from an EMBL/GenBank/DDBJ whole genome shotgun (WGS) entry which is preliminary data.</text>
</comment>
<keyword evidence="2" id="KW-1185">Reference proteome</keyword>
<gene>
    <name evidence="1" type="ORF">EJK17_03610</name>
</gene>
<evidence type="ECO:0000313" key="2">
    <source>
        <dbReference type="Proteomes" id="UP000288291"/>
    </source>
</evidence>
<dbReference type="EMBL" id="RXIA01000006">
    <property type="protein sequence ID" value="RVU71288.1"/>
    <property type="molecule type" value="Genomic_DNA"/>
</dbReference>
<organism evidence="1 2">
    <name type="scientific">Lactobacillus xujianguonis</name>
    <dbReference type="NCBI Taxonomy" id="2495899"/>
    <lineage>
        <taxon>Bacteria</taxon>
        <taxon>Bacillati</taxon>
        <taxon>Bacillota</taxon>
        <taxon>Bacilli</taxon>
        <taxon>Lactobacillales</taxon>
        <taxon>Lactobacillaceae</taxon>
        <taxon>Lactobacillus</taxon>
    </lineage>
</organism>
<dbReference type="Proteomes" id="UP000288291">
    <property type="component" value="Unassembled WGS sequence"/>
</dbReference>
<accession>A0A437SWG8</accession>
<evidence type="ECO:0000313" key="1">
    <source>
        <dbReference type="EMBL" id="RVU71288.1"/>
    </source>
</evidence>
<dbReference type="RefSeq" id="WP_103661127.1">
    <property type="nucleotide sequence ID" value="NZ_ML136875.1"/>
</dbReference>
<sequence>MAVDSLVAPKNSKYDITNEGGVKYRPVSYMDVRGNYSIGWVSVSEFKHLYAKGGYYNDAYVITGKVLHHYNTNKAAGKTA</sequence>
<proteinExistence type="predicted"/>
<dbReference type="AlphaFoldDB" id="A0A437SWG8"/>